<accession>A0A377Q8T8</accession>
<dbReference type="GO" id="GO:0016829">
    <property type="term" value="F:lyase activity"/>
    <property type="evidence" value="ECO:0007669"/>
    <property type="project" value="InterPro"/>
</dbReference>
<dbReference type="Pfam" id="PF25129">
    <property type="entry name" value="Pyr4-TMTC"/>
    <property type="match status" value="1"/>
</dbReference>
<evidence type="ECO:0000313" key="9">
    <source>
        <dbReference type="Proteomes" id="UP000295794"/>
    </source>
</evidence>
<keyword evidence="9" id="KW-1185">Reference proteome</keyword>
<feature type="transmembrane region" description="Helical" evidence="5">
    <location>
        <begin position="30"/>
        <end position="49"/>
    </location>
</feature>
<dbReference type="Proteomes" id="UP000295794">
    <property type="component" value="Unassembled WGS sequence"/>
</dbReference>
<evidence type="ECO:0000256" key="3">
    <source>
        <dbReference type="ARBA" id="ARBA00022989"/>
    </source>
</evidence>
<dbReference type="OrthoDB" id="821476at2"/>
<evidence type="ECO:0000256" key="4">
    <source>
        <dbReference type="ARBA" id="ARBA00023136"/>
    </source>
</evidence>
<keyword evidence="2 5" id="KW-0812">Transmembrane</keyword>
<dbReference type="PANTHER" id="PTHR42038:SF2">
    <property type="entry name" value="TERPENE CYCLASE AUSL"/>
    <property type="match status" value="1"/>
</dbReference>
<organism evidence="6 8">
    <name type="scientific">Iodobacter fluviatilis</name>
    <dbReference type="NCBI Taxonomy" id="537"/>
    <lineage>
        <taxon>Bacteria</taxon>
        <taxon>Pseudomonadati</taxon>
        <taxon>Pseudomonadota</taxon>
        <taxon>Betaproteobacteria</taxon>
        <taxon>Neisseriales</taxon>
        <taxon>Chitinibacteraceae</taxon>
        <taxon>Iodobacter</taxon>
    </lineage>
</organism>
<dbReference type="Proteomes" id="UP000255108">
    <property type="component" value="Unassembled WGS sequence"/>
</dbReference>
<keyword evidence="3 5" id="KW-1133">Transmembrane helix</keyword>
<reference evidence="7 9" key="2">
    <citation type="submission" date="2019-03" db="EMBL/GenBank/DDBJ databases">
        <title>Genomic Encyclopedia of Type Strains, Phase IV (KMG-IV): sequencing the most valuable type-strain genomes for metagenomic binning, comparative biology and taxonomic classification.</title>
        <authorList>
            <person name="Goeker M."/>
        </authorList>
    </citation>
    <scope>NUCLEOTIDE SEQUENCE [LARGE SCALE GENOMIC DNA]</scope>
    <source>
        <strain evidence="7 9">DSM 3764</strain>
    </source>
</reference>
<evidence type="ECO:0000313" key="6">
    <source>
        <dbReference type="EMBL" id="STQ90271.1"/>
    </source>
</evidence>
<protein>
    <submittedName>
        <fullName evidence="6">Uncharacterized protein</fullName>
    </submittedName>
</protein>
<dbReference type="InterPro" id="IPR039020">
    <property type="entry name" value="PaxB-like"/>
</dbReference>
<evidence type="ECO:0000313" key="8">
    <source>
        <dbReference type="Proteomes" id="UP000255108"/>
    </source>
</evidence>
<dbReference type="AlphaFoldDB" id="A0A377Q8T8"/>
<sequence length="236" mass="26975">MILLSTGSNNPEAWFNTISIDGSVYTPLQLAFFAIGCLLWVVAYVLILLQAKRHQCVEMAVIAAASNLAWEFVWGVLLRTDMGVFLVWTYRAWLFFDLFIFWQVLKLGTGQFTTPLFKRYYQPIVWAGVVFFVLLYWTMALSGIETPIGARSAYICQFIISLLCFILLVQQPSTIGYAWAIAWTRTLGTGLVSIFMYLHYPHDYFILTLAVASTLLDLGYCGYVLRLRKRSSFESM</sequence>
<feature type="transmembrane region" description="Helical" evidence="5">
    <location>
        <begin position="151"/>
        <end position="169"/>
    </location>
</feature>
<comment type="subcellular location">
    <subcellularLocation>
        <location evidence="1">Membrane</location>
        <topology evidence="1">Multi-pass membrane protein</topology>
    </subcellularLocation>
</comment>
<reference evidence="6 8" key="1">
    <citation type="submission" date="2018-06" db="EMBL/GenBank/DDBJ databases">
        <authorList>
            <consortium name="Pathogen Informatics"/>
            <person name="Doyle S."/>
        </authorList>
    </citation>
    <scope>NUCLEOTIDE SEQUENCE [LARGE SCALE GENOMIC DNA]</scope>
    <source>
        <strain evidence="6 8">NCTC11159</strain>
    </source>
</reference>
<evidence type="ECO:0000313" key="7">
    <source>
        <dbReference type="EMBL" id="TCU86939.1"/>
    </source>
</evidence>
<evidence type="ECO:0000256" key="2">
    <source>
        <dbReference type="ARBA" id="ARBA00022692"/>
    </source>
</evidence>
<name>A0A377Q8T8_9NEIS</name>
<feature type="transmembrane region" description="Helical" evidence="5">
    <location>
        <begin position="176"/>
        <end position="198"/>
    </location>
</feature>
<proteinExistence type="predicted"/>
<feature type="transmembrane region" description="Helical" evidence="5">
    <location>
        <begin position="90"/>
        <end position="108"/>
    </location>
</feature>
<dbReference type="RefSeq" id="WP_115226619.1">
    <property type="nucleotide sequence ID" value="NZ_CAWOLO010000005.1"/>
</dbReference>
<feature type="transmembrane region" description="Helical" evidence="5">
    <location>
        <begin position="56"/>
        <end position="78"/>
    </location>
</feature>
<dbReference type="GO" id="GO:0016020">
    <property type="term" value="C:membrane"/>
    <property type="evidence" value="ECO:0007669"/>
    <property type="project" value="UniProtKB-SubCell"/>
</dbReference>
<dbReference type="EMBL" id="SMBT01000005">
    <property type="protein sequence ID" value="TCU86939.1"/>
    <property type="molecule type" value="Genomic_DNA"/>
</dbReference>
<gene>
    <name evidence="7" type="ORF">EV682_10564</name>
    <name evidence="6" type="ORF">NCTC11159_01335</name>
</gene>
<evidence type="ECO:0000256" key="1">
    <source>
        <dbReference type="ARBA" id="ARBA00004141"/>
    </source>
</evidence>
<feature type="transmembrane region" description="Helical" evidence="5">
    <location>
        <begin position="204"/>
        <end position="225"/>
    </location>
</feature>
<feature type="transmembrane region" description="Helical" evidence="5">
    <location>
        <begin position="120"/>
        <end position="139"/>
    </location>
</feature>
<dbReference type="PANTHER" id="PTHR42038">
    <property type="match status" value="1"/>
</dbReference>
<evidence type="ECO:0000256" key="5">
    <source>
        <dbReference type="SAM" id="Phobius"/>
    </source>
</evidence>
<dbReference type="EMBL" id="UGHR01000001">
    <property type="protein sequence ID" value="STQ90271.1"/>
    <property type="molecule type" value="Genomic_DNA"/>
</dbReference>
<keyword evidence="4 5" id="KW-0472">Membrane</keyword>